<dbReference type="GeneID" id="136078733"/>
<sequence length="292" mass="33401">MKGTFCPGRQISKERQMKNRINPENEKTAVYVSLCTEKWKKCQVLALGKNKTTQLASLRKKKNEYFISKAHAICVNQVDACKHDTITKSIDKANEKYIISTCKVFNTVYSLAKRFLLSFPQNCSKNSHTANDIRDQIFSKIMEKGRKICVIVDEASTISSKPVPIIYHRCLVETLKSVGFGMDFLKKNLIAFCSDRTSVMLGQSSGVGVRQKKNFSSIILWHCLNHRLQLVLDDAIKKIKQVNHFKIFMDKIYSIFHQSNKNQMQLYIISQQLGQEILKIGRVLGPRWAACS</sequence>
<dbReference type="PANTHER" id="PTHR46880:SF8">
    <property type="entry name" value="E3 SUMO-PROTEIN LIGASE KIAA1586"/>
    <property type="match status" value="1"/>
</dbReference>
<dbReference type="RefSeq" id="XP_065650597.1">
    <property type="nucleotide sequence ID" value="XM_065794525.1"/>
</dbReference>
<evidence type="ECO:0000313" key="2">
    <source>
        <dbReference type="RefSeq" id="XP_065650597.1"/>
    </source>
</evidence>
<accession>A0ABM4BNC6</accession>
<evidence type="ECO:0000313" key="1">
    <source>
        <dbReference type="Proteomes" id="UP001652625"/>
    </source>
</evidence>
<dbReference type="PANTHER" id="PTHR46880">
    <property type="entry name" value="RAS-ASSOCIATING DOMAIN-CONTAINING PROTEIN"/>
    <property type="match status" value="1"/>
</dbReference>
<protein>
    <submittedName>
        <fullName evidence="2">E3 SUMO-protein ligase KIAA1586-like</fullName>
    </submittedName>
</protein>
<dbReference type="Gene3D" id="3.40.50.300">
    <property type="entry name" value="P-loop containing nucleotide triphosphate hydrolases"/>
    <property type="match status" value="1"/>
</dbReference>
<dbReference type="InterPro" id="IPR027417">
    <property type="entry name" value="P-loop_NTPase"/>
</dbReference>
<reference evidence="2" key="1">
    <citation type="submission" date="2025-08" db="UniProtKB">
        <authorList>
            <consortium name="RefSeq"/>
        </authorList>
    </citation>
    <scope>IDENTIFICATION</scope>
</reference>
<gene>
    <name evidence="2" type="primary">LOC136078733</name>
</gene>
<dbReference type="Proteomes" id="UP001652625">
    <property type="component" value="Chromosome 03"/>
</dbReference>
<keyword evidence="1" id="KW-1185">Reference proteome</keyword>
<name>A0ABM4BNC6_HYDVU</name>
<proteinExistence type="predicted"/>
<organism evidence="1 2">
    <name type="scientific">Hydra vulgaris</name>
    <name type="common">Hydra</name>
    <name type="synonym">Hydra attenuata</name>
    <dbReference type="NCBI Taxonomy" id="6087"/>
    <lineage>
        <taxon>Eukaryota</taxon>
        <taxon>Metazoa</taxon>
        <taxon>Cnidaria</taxon>
        <taxon>Hydrozoa</taxon>
        <taxon>Hydroidolina</taxon>
        <taxon>Anthoathecata</taxon>
        <taxon>Aplanulata</taxon>
        <taxon>Hydridae</taxon>
        <taxon>Hydra</taxon>
    </lineage>
</organism>